<evidence type="ECO:0000256" key="1">
    <source>
        <dbReference type="SAM" id="Phobius"/>
    </source>
</evidence>
<dbReference type="Pfam" id="PF02698">
    <property type="entry name" value="DUF218"/>
    <property type="match status" value="1"/>
</dbReference>
<dbReference type="PANTHER" id="PTHR30336">
    <property type="entry name" value="INNER MEMBRANE PROTEIN, PROBABLE PERMEASE"/>
    <property type="match status" value="1"/>
</dbReference>
<dbReference type="Proteomes" id="UP000701680">
    <property type="component" value="Unassembled WGS sequence"/>
</dbReference>
<evidence type="ECO:0000313" key="3">
    <source>
        <dbReference type="EMBL" id="NSK13475.1"/>
    </source>
</evidence>
<dbReference type="GO" id="GO:0043164">
    <property type="term" value="P:Gram-negative-bacterium-type cell wall biogenesis"/>
    <property type="evidence" value="ECO:0007669"/>
    <property type="project" value="TreeGrafter"/>
</dbReference>
<comment type="caution">
    <text evidence="4">The sequence shown here is derived from an EMBL/GenBank/DDBJ whole genome shotgun (WGS) entry which is preliminary data.</text>
</comment>
<dbReference type="InterPro" id="IPR051599">
    <property type="entry name" value="Cell_Envelope_Assoc"/>
</dbReference>
<dbReference type="EMBL" id="JAAITX010000001">
    <property type="protein sequence ID" value="NVH57396.1"/>
    <property type="molecule type" value="Genomic_DNA"/>
</dbReference>
<proteinExistence type="predicted"/>
<evidence type="ECO:0000259" key="2">
    <source>
        <dbReference type="Pfam" id="PF02698"/>
    </source>
</evidence>
<evidence type="ECO:0000313" key="4">
    <source>
        <dbReference type="EMBL" id="NVH57396.1"/>
    </source>
</evidence>
<feature type="transmembrane region" description="Helical" evidence="1">
    <location>
        <begin position="6"/>
        <end position="25"/>
    </location>
</feature>
<reference evidence="4" key="2">
    <citation type="submission" date="2020-02" db="EMBL/GenBank/DDBJ databases">
        <authorList>
            <person name="Littmann E."/>
            <person name="Sorbara M."/>
        </authorList>
    </citation>
    <scope>NUCLEOTIDE SEQUENCE</scope>
    <source>
        <strain evidence="4">MSK.17.11</strain>
        <strain evidence="3">MSK.17.38</strain>
    </source>
</reference>
<feature type="transmembrane region" description="Helical" evidence="1">
    <location>
        <begin position="32"/>
        <end position="50"/>
    </location>
</feature>
<gene>
    <name evidence="4" type="ORF">G5A66_01770</name>
    <name evidence="3" type="ORF">G5A75_01040</name>
</gene>
<feature type="transmembrane region" description="Helical" evidence="1">
    <location>
        <begin position="56"/>
        <end position="77"/>
    </location>
</feature>
<dbReference type="PANTHER" id="PTHR30336:SF4">
    <property type="entry name" value="ENVELOPE BIOGENESIS FACTOR ELYC"/>
    <property type="match status" value="1"/>
</dbReference>
<organism evidence="4 5">
    <name type="scientific">Dorea phocaeensis</name>
    <dbReference type="NCBI Taxonomy" id="2040291"/>
    <lineage>
        <taxon>Bacteria</taxon>
        <taxon>Bacillati</taxon>
        <taxon>Bacillota</taxon>
        <taxon>Clostridia</taxon>
        <taxon>Lachnospirales</taxon>
        <taxon>Lachnospiraceae</taxon>
        <taxon>Dorea</taxon>
    </lineage>
</organism>
<accession>A0A850HG49</accession>
<dbReference type="GO" id="GO:0005886">
    <property type="term" value="C:plasma membrane"/>
    <property type="evidence" value="ECO:0007669"/>
    <property type="project" value="TreeGrafter"/>
</dbReference>
<name>A0A850HG49_9FIRM</name>
<feature type="domain" description="DUF218" evidence="2">
    <location>
        <begin position="91"/>
        <end position="219"/>
    </location>
</feature>
<keyword evidence="1" id="KW-0472">Membrane</keyword>
<dbReference type="InterPro" id="IPR003848">
    <property type="entry name" value="DUF218"/>
</dbReference>
<dbReference type="Gene3D" id="3.40.50.620">
    <property type="entry name" value="HUPs"/>
    <property type="match status" value="1"/>
</dbReference>
<dbReference type="AlphaFoldDB" id="A0A850HG49"/>
<dbReference type="EMBL" id="JAAIUO010000001">
    <property type="protein sequence ID" value="NSK13475.1"/>
    <property type="molecule type" value="Genomic_DNA"/>
</dbReference>
<evidence type="ECO:0000313" key="6">
    <source>
        <dbReference type="Proteomes" id="UP000701680"/>
    </source>
</evidence>
<evidence type="ECO:0000313" key="5">
    <source>
        <dbReference type="Proteomes" id="UP000528555"/>
    </source>
</evidence>
<dbReference type="Proteomes" id="UP000528555">
    <property type="component" value="Unassembled WGS sequence"/>
</dbReference>
<dbReference type="InterPro" id="IPR014729">
    <property type="entry name" value="Rossmann-like_a/b/a_fold"/>
</dbReference>
<keyword evidence="1" id="KW-1133">Transmembrane helix</keyword>
<dbReference type="CDD" id="cd06259">
    <property type="entry name" value="YdcF-like"/>
    <property type="match status" value="1"/>
</dbReference>
<protein>
    <submittedName>
        <fullName evidence="4">YdcF family protein</fullName>
    </submittedName>
</protein>
<dbReference type="RefSeq" id="WP_173814158.1">
    <property type="nucleotide sequence ID" value="NZ_JAAITX010000001.1"/>
</dbReference>
<dbReference type="GO" id="GO:0000270">
    <property type="term" value="P:peptidoglycan metabolic process"/>
    <property type="evidence" value="ECO:0007669"/>
    <property type="project" value="TreeGrafter"/>
</dbReference>
<keyword evidence="1" id="KW-0812">Transmembrane</keyword>
<sequence length="240" mass="26687">MLWQIIFCAAGVLCLGYYFLIAGTLRKWNSTFSSFWLAAGIFLLLGSFVAERLGCTGIFGILLLVFVLTVLFTCLLIGSGMRRGEKEPCRYLIVLGAQVSGKRITDSLKRRLDRAREYLVQNEETLVIVSGGRGKGEDLSEAEAMASYLMENGIAKERISQEDQSRTTKENLLFSAALIKESGCPVGIVSNNFHLYRALQYAKAAGYSNVCPIAAGCNPVLFVNYMVRECFAIWKMWLTK</sequence>
<reference evidence="5 6" key="1">
    <citation type="journal article" date="2020" name="Cell Host Microbe">
        <title>Functional and Genomic Variation between Human-Derived Isolates of Lachnospiraceae Reveals Inter- and Intra-Species Diversity.</title>
        <authorList>
            <person name="Sorbara M.T."/>
            <person name="Littmann E.R."/>
            <person name="Fontana E."/>
            <person name="Moody T.U."/>
            <person name="Kohout C.E."/>
            <person name="Gjonbalaj M."/>
            <person name="Eaton V."/>
            <person name="Seok R."/>
            <person name="Leiner I.M."/>
            <person name="Pamer E.G."/>
        </authorList>
    </citation>
    <scope>NUCLEOTIDE SEQUENCE [LARGE SCALE GENOMIC DNA]</scope>
    <source>
        <strain evidence="4 5">MSK.17.11</strain>
        <strain evidence="3 6">MSK.17.38</strain>
    </source>
</reference>
<keyword evidence="5" id="KW-1185">Reference proteome</keyword>